<feature type="region of interest" description="Disordered" evidence="1">
    <location>
        <begin position="165"/>
        <end position="190"/>
    </location>
</feature>
<keyword evidence="3" id="KW-1185">Reference proteome</keyword>
<accession>A0A1I7WEF4</accession>
<dbReference type="AlphaFoldDB" id="A0A1I7WEF4"/>
<proteinExistence type="predicted"/>
<feature type="transmembrane region" description="Helical" evidence="2">
    <location>
        <begin position="101"/>
        <end position="119"/>
    </location>
</feature>
<protein>
    <submittedName>
        <fullName evidence="4">Peroxisomal membrane protein PEX16</fullName>
    </submittedName>
</protein>
<evidence type="ECO:0000256" key="2">
    <source>
        <dbReference type="SAM" id="Phobius"/>
    </source>
</evidence>
<keyword evidence="2" id="KW-0812">Transmembrane</keyword>
<name>A0A1I7WEF4_HETBA</name>
<reference evidence="4" key="1">
    <citation type="submission" date="2016-11" db="UniProtKB">
        <authorList>
            <consortium name="WormBaseParasite"/>
        </authorList>
    </citation>
    <scope>IDENTIFICATION</scope>
</reference>
<organism evidence="3 4">
    <name type="scientific">Heterorhabditis bacteriophora</name>
    <name type="common">Entomopathogenic nematode worm</name>
    <dbReference type="NCBI Taxonomy" id="37862"/>
    <lineage>
        <taxon>Eukaryota</taxon>
        <taxon>Metazoa</taxon>
        <taxon>Ecdysozoa</taxon>
        <taxon>Nematoda</taxon>
        <taxon>Chromadorea</taxon>
        <taxon>Rhabditida</taxon>
        <taxon>Rhabditina</taxon>
        <taxon>Rhabditomorpha</taxon>
        <taxon>Strongyloidea</taxon>
        <taxon>Heterorhabditidae</taxon>
        <taxon>Heterorhabditis</taxon>
    </lineage>
</organism>
<dbReference type="WBParaSite" id="Hba_03295">
    <property type="protein sequence ID" value="Hba_03295"/>
    <property type="gene ID" value="Hba_03295"/>
</dbReference>
<evidence type="ECO:0000256" key="1">
    <source>
        <dbReference type="SAM" id="MobiDB-lite"/>
    </source>
</evidence>
<dbReference type="Proteomes" id="UP000095283">
    <property type="component" value="Unplaced"/>
</dbReference>
<evidence type="ECO:0000313" key="4">
    <source>
        <dbReference type="WBParaSite" id="Hba_03295"/>
    </source>
</evidence>
<feature type="compositionally biased region" description="Basic and acidic residues" evidence="1">
    <location>
        <begin position="180"/>
        <end position="190"/>
    </location>
</feature>
<keyword evidence="2" id="KW-1133">Transmembrane helix</keyword>
<keyword evidence="2" id="KW-0472">Membrane</keyword>
<sequence length="386" mass="45173">MNEKRHSETSFLDIVSGYFDTDEESDEEEMQPSISLTPDQLLLKLWKLSVFYYGKEEKKSGLIRLLIEYGREYCQQLYTFTSNSYFYWTDSLRAWLVLRNLSLNDLIIASSFILLLIFLRNSISSLIPLYSYAYKGLYKIQNLFLIVQELVVNMVSNLRIRSEQSTPERCSSPPRRQHLNHTESSDDGKESCVKCVDNFYLNQLLRIINIISNIYHIYTISMLLAVCNHRSILHLLIATTVEEKFFYLTYIVFVTFLPEDDHFIGGSKRCNSSHGIESPHASKKRIYDRNMWLSQDVIKEELFTGDDKHKGPVIKGCIKKTKTSMKLLVHFLSLQYPTDENIDAMSVSERLLWRQRQELQSASKKSVKFVVLFSINFSDPSYYIYF</sequence>
<evidence type="ECO:0000313" key="3">
    <source>
        <dbReference type="Proteomes" id="UP000095283"/>
    </source>
</evidence>